<evidence type="ECO:0000256" key="6">
    <source>
        <dbReference type="SAM" id="MobiDB-lite"/>
    </source>
</evidence>
<accession>A0A484L5N8</accession>
<dbReference type="Gene3D" id="2.40.50.140">
    <property type="entry name" value="Nucleic acid-binding proteins"/>
    <property type="match status" value="3"/>
</dbReference>
<dbReference type="InterPro" id="IPR013955">
    <property type="entry name" value="Rep_factor-A_C"/>
</dbReference>
<dbReference type="Pfam" id="PF08646">
    <property type="entry name" value="Rep_fac-A_C"/>
    <property type="match status" value="1"/>
</dbReference>
<feature type="region of interest" description="Disordered" evidence="6">
    <location>
        <begin position="438"/>
        <end position="478"/>
    </location>
</feature>
<dbReference type="SUPFAM" id="SSF50249">
    <property type="entry name" value="Nucleic acid-binding proteins"/>
    <property type="match status" value="3"/>
</dbReference>
<evidence type="ECO:0000256" key="2">
    <source>
        <dbReference type="ARBA" id="ARBA00022723"/>
    </source>
</evidence>
<proteinExistence type="inferred from homology"/>
<feature type="compositionally biased region" description="Low complexity" evidence="6">
    <location>
        <begin position="446"/>
        <end position="456"/>
    </location>
</feature>
<dbReference type="InterPro" id="IPR047192">
    <property type="entry name" value="Euk_RPA1_DBD_C"/>
</dbReference>
<evidence type="ECO:0000256" key="1">
    <source>
        <dbReference type="ARBA" id="ARBA00005690"/>
    </source>
</evidence>
<dbReference type="CDD" id="cd04480">
    <property type="entry name" value="RPA1_DBD_A_like"/>
    <property type="match status" value="1"/>
</dbReference>
<evidence type="ECO:0000259" key="8">
    <source>
        <dbReference type="Pfam" id="PF08646"/>
    </source>
</evidence>
<organism evidence="9 10">
    <name type="scientific">Cuscuta campestris</name>
    <dbReference type="NCBI Taxonomy" id="132261"/>
    <lineage>
        <taxon>Eukaryota</taxon>
        <taxon>Viridiplantae</taxon>
        <taxon>Streptophyta</taxon>
        <taxon>Embryophyta</taxon>
        <taxon>Tracheophyta</taxon>
        <taxon>Spermatophyta</taxon>
        <taxon>Magnoliopsida</taxon>
        <taxon>eudicotyledons</taxon>
        <taxon>Gunneridae</taxon>
        <taxon>Pentapetalae</taxon>
        <taxon>asterids</taxon>
        <taxon>lamiids</taxon>
        <taxon>Solanales</taxon>
        <taxon>Convolvulaceae</taxon>
        <taxon>Cuscuteae</taxon>
        <taxon>Cuscuta</taxon>
        <taxon>Cuscuta subgen. Grammica</taxon>
        <taxon>Cuscuta sect. Cleistogrammica</taxon>
    </lineage>
</organism>
<keyword evidence="2" id="KW-0479">Metal-binding</keyword>
<dbReference type="Proteomes" id="UP000595140">
    <property type="component" value="Unassembled WGS sequence"/>
</dbReference>
<reference evidence="9 10" key="1">
    <citation type="submission" date="2018-04" db="EMBL/GenBank/DDBJ databases">
        <authorList>
            <person name="Vogel A."/>
        </authorList>
    </citation>
    <scope>NUCLEOTIDE SEQUENCE [LARGE SCALE GENOMIC DNA]</scope>
</reference>
<sequence>MSVARAIRSDKKVTFVPLQKLSAPASDLPILVRVCRLWDAYSVKNNTELLSTDMVLIDEEGAYIHGIKGNLSHLFRNTIVEGGIYSINNFGVTENRNSFRVVGDSKIMIQMNATSIVRPAPAQVTDIPLHRFDFLDFDKVPMRLGKDYILTDVVGHVCGEGEVTDKKVYNNTLKSLMLELQELSGAKLRITLWGRSVADYITQKTAIPASVIVGVFTSNLVKEYMKRTTLSTTTATKVFLDVAIDEVAALKNKYSEEKTLKPLLVERAVVDQDTVLAGLNTIAEILAIASTDFKNGVTYYCHALIHNISNNNSWYYNSCGHCKGNSKFWCKKDSKLVDDAVPRYRLEAIVKDETEVTKFIIFDDEAEKLIGQSAISLYDMEEKLEDEETQGQLPALITNLIGQRFVFHVKLTEYNKTAYTQSFGANKVHKESIIGPMKNKETPHEASASATPSSPAIDNTPNKKMRLSENTDGAIGTA</sequence>
<dbReference type="GO" id="GO:0008270">
    <property type="term" value="F:zinc ion binding"/>
    <property type="evidence" value="ECO:0007669"/>
    <property type="project" value="UniProtKB-KW"/>
</dbReference>
<keyword evidence="4" id="KW-0862">Zinc</keyword>
<evidence type="ECO:0000313" key="9">
    <source>
        <dbReference type="EMBL" id="VFQ71645.1"/>
    </source>
</evidence>
<evidence type="ECO:0000259" key="7">
    <source>
        <dbReference type="Pfam" id="PF02721"/>
    </source>
</evidence>
<dbReference type="PANTHER" id="PTHR47165:SF4">
    <property type="entry name" value="OS03G0429900 PROTEIN"/>
    <property type="match status" value="1"/>
</dbReference>
<dbReference type="OrthoDB" id="1924490at2759"/>
<feature type="domain" description="Replication factor A C-terminal" evidence="8">
    <location>
        <begin position="301"/>
        <end position="415"/>
    </location>
</feature>
<dbReference type="Pfam" id="PF02721">
    <property type="entry name" value="DUF223"/>
    <property type="match status" value="1"/>
</dbReference>
<protein>
    <submittedName>
        <fullName evidence="9">Uncharacterized protein</fullName>
    </submittedName>
</protein>
<gene>
    <name evidence="9" type="ORF">CCAM_LOCUS13421</name>
</gene>
<evidence type="ECO:0000256" key="3">
    <source>
        <dbReference type="ARBA" id="ARBA00022771"/>
    </source>
</evidence>
<comment type="similarity">
    <text evidence="1">Belongs to the replication factor A protein 1 family.</text>
</comment>
<evidence type="ECO:0000256" key="5">
    <source>
        <dbReference type="ARBA" id="ARBA00023125"/>
    </source>
</evidence>
<evidence type="ECO:0000313" key="10">
    <source>
        <dbReference type="Proteomes" id="UP000595140"/>
    </source>
</evidence>
<keyword evidence="5" id="KW-0238">DNA-binding</keyword>
<dbReference type="AlphaFoldDB" id="A0A484L5N8"/>
<feature type="domain" description="Replication protein A 70 kDa DNA-binding subunit B/D first OB fold" evidence="7">
    <location>
        <begin position="18"/>
        <end position="115"/>
    </location>
</feature>
<evidence type="ECO:0000256" key="4">
    <source>
        <dbReference type="ARBA" id="ARBA00022833"/>
    </source>
</evidence>
<dbReference type="InterPro" id="IPR003871">
    <property type="entry name" value="RFA1B/D_OB_1st"/>
</dbReference>
<name>A0A484L5N8_9ASTE</name>
<dbReference type="EMBL" id="OOIL02001046">
    <property type="protein sequence ID" value="VFQ71645.1"/>
    <property type="molecule type" value="Genomic_DNA"/>
</dbReference>
<dbReference type="GO" id="GO:0003677">
    <property type="term" value="F:DNA binding"/>
    <property type="evidence" value="ECO:0007669"/>
    <property type="project" value="UniProtKB-KW"/>
</dbReference>
<dbReference type="InterPro" id="IPR012340">
    <property type="entry name" value="NA-bd_OB-fold"/>
</dbReference>
<dbReference type="CDD" id="cd04476">
    <property type="entry name" value="RPA1_DBD_C"/>
    <property type="match status" value="1"/>
</dbReference>
<keyword evidence="3" id="KW-0863">Zinc-finger</keyword>
<keyword evidence="10" id="KW-1185">Reference proteome</keyword>
<dbReference type="PANTHER" id="PTHR47165">
    <property type="entry name" value="OS03G0429900 PROTEIN"/>
    <property type="match status" value="1"/>
</dbReference>